<evidence type="ECO:0000259" key="1">
    <source>
        <dbReference type="Pfam" id="PF04784"/>
    </source>
</evidence>
<gene>
    <name evidence="2" type="ORF">Pla111_29120</name>
</gene>
<protein>
    <recommendedName>
        <fullName evidence="1">DUF547 domain-containing protein</fullName>
    </recommendedName>
</protein>
<keyword evidence="3" id="KW-1185">Reference proteome</keyword>
<dbReference type="EMBL" id="SJPH01000008">
    <property type="protein sequence ID" value="TWT41535.1"/>
    <property type="molecule type" value="Genomic_DNA"/>
</dbReference>
<sequence>MLLATIAFVGSADAKELLIGQASPGEARLPLDQIEHTPWHTLLQRFVDSEGRVNYRSWHADTGARAALTSYLESLGPVELEAAAPIEAALAYWINAYNALTIEGILREYPTSSIRNHTATVWGYNLWKDLKLRVADSTVSLDDIEHQRLRPRGDPRIHFAIVCASIGCPRLLNEAYRPETLEAQLEMNARHFFAQSQNFQIDPASNTIHLSAILKWYGEDFGATQDQRLRRITQWLPTNAARSLMTQPNARVSYLEYDWHLNEQP</sequence>
<dbReference type="Proteomes" id="UP000318995">
    <property type="component" value="Unassembled WGS sequence"/>
</dbReference>
<dbReference type="PANTHER" id="PTHR46361">
    <property type="entry name" value="ELECTRON CARRIER/ PROTEIN DISULFIDE OXIDOREDUCTASE"/>
    <property type="match status" value="1"/>
</dbReference>
<evidence type="ECO:0000313" key="3">
    <source>
        <dbReference type="Proteomes" id="UP000318995"/>
    </source>
</evidence>
<reference evidence="2 3" key="1">
    <citation type="submission" date="2019-02" db="EMBL/GenBank/DDBJ databases">
        <title>Deep-cultivation of Planctomycetes and their phenomic and genomic characterization uncovers novel biology.</title>
        <authorList>
            <person name="Wiegand S."/>
            <person name="Jogler M."/>
            <person name="Boedeker C."/>
            <person name="Pinto D."/>
            <person name="Vollmers J."/>
            <person name="Rivas-Marin E."/>
            <person name="Kohn T."/>
            <person name="Peeters S.H."/>
            <person name="Heuer A."/>
            <person name="Rast P."/>
            <person name="Oberbeckmann S."/>
            <person name="Bunk B."/>
            <person name="Jeske O."/>
            <person name="Meyerdierks A."/>
            <person name="Storesund J.E."/>
            <person name="Kallscheuer N."/>
            <person name="Luecker S."/>
            <person name="Lage O.M."/>
            <person name="Pohl T."/>
            <person name="Merkel B.J."/>
            <person name="Hornburger P."/>
            <person name="Mueller R.-W."/>
            <person name="Bruemmer F."/>
            <person name="Labrenz M."/>
            <person name="Spormann A.M."/>
            <person name="Op Den Camp H."/>
            <person name="Overmann J."/>
            <person name="Amann R."/>
            <person name="Jetten M.S.M."/>
            <person name="Mascher T."/>
            <person name="Medema M.H."/>
            <person name="Devos D.P."/>
            <person name="Kaster A.-K."/>
            <person name="Ovreas L."/>
            <person name="Rohde M."/>
            <person name="Galperin M.Y."/>
            <person name="Jogler C."/>
        </authorList>
    </citation>
    <scope>NUCLEOTIDE SEQUENCE [LARGE SCALE GENOMIC DNA]</scope>
    <source>
        <strain evidence="2 3">Pla111</strain>
    </source>
</reference>
<evidence type="ECO:0000313" key="2">
    <source>
        <dbReference type="EMBL" id="TWT41535.1"/>
    </source>
</evidence>
<name>A0A5C5VUE3_9BACT</name>
<organism evidence="2 3">
    <name type="scientific">Botrimarina hoheduenensis</name>
    <dbReference type="NCBI Taxonomy" id="2528000"/>
    <lineage>
        <taxon>Bacteria</taxon>
        <taxon>Pseudomonadati</taxon>
        <taxon>Planctomycetota</taxon>
        <taxon>Planctomycetia</taxon>
        <taxon>Pirellulales</taxon>
        <taxon>Lacipirellulaceae</taxon>
        <taxon>Botrimarina</taxon>
    </lineage>
</organism>
<dbReference type="AlphaFoldDB" id="A0A5C5VUE3"/>
<accession>A0A5C5VUE3</accession>
<proteinExistence type="predicted"/>
<dbReference type="RefSeq" id="WP_197525044.1">
    <property type="nucleotide sequence ID" value="NZ_SJPH01000008.1"/>
</dbReference>
<comment type="caution">
    <text evidence="2">The sequence shown here is derived from an EMBL/GenBank/DDBJ whole genome shotgun (WGS) entry which is preliminary data.</text>
</comment>
<feature type="domain" description="DUF547" evidence="1">
    <location>
        <begin position="87"/>
        <end position="192"/>
    </location>
</feature>
<dbReference type="PANTHER" id="PTHR46361:SF3">
    <property type="entry name" value="ELECTRON CARRIER_ PROTEIN DISULFIDE OXIDOREDUCTASE"/>
    <property type="match status" value="1"/>
</dbReference>
<dbReference type="Pfam" id="PF04784">
    <property type="entry name" value="DUF547"/>
    <property type="match status" value="1"/>
</dbReference>
<dbReference type="InterPro" id="IPR006869">
    <property type="entry name" value="DUF547"/>
</dbReference>